<proteinExistence type="inferred from homology"/>
<feature type="compositionally biased region" description="Basic residues" evidence="2">
    <location>
        <begin position="10"/>
        <end position="20"/>
    </location>
</feature>
<dbReference type="GO" id="GO:0005737">
    <property type="term" value="C:cytoplasm"/>
    <property type="evidence" value="ECO:0007669"/>
    <property type="project" value="TreeGrafter"/>
</dbReference>
<name>A0A8R1HYZ3_CAEJA</name>
<evidence type="ECO:0000256" key="2">
    <source>
        <dbReference type="SAM" id="MobiDB-lite"/>
    </source>
</evidence>
<dbReference type="PANTHER" id="PTHR16284">
    <property type="entry name" value="PROTEIN CDV3 HOMOLOG"/>
    <property type="match status" value="1"/>
</dbReference>
<evidence type="ECO:0000256" key="1">
    <source>
        <dbReference type="ARBA" id="ARBA00006062"/>
    </source>
</evidence>
<dbReference type="Pfam" id="PF15359">
    <property type="entry name" value="CDV3"/>
    <property type="match status" value="1"/>
</dbReference>
<organism evidence="3 4">
    <name type="scientific">Caenorhabditis japonica</name>
    <dbReference type="NCBI Taxonomy" id="281687"/>
    <lineage>
        <taxon>Eukaryota</taxon>
        <taxon>Metazoa</taxon>
        <taxon>Ecdysozoa</taxon>
        <taxon>Nematoda</taxon>
        <taxon>Chromadorea</taxon>
        <taxon>Rhabditida</taxon>
        <taxon>Rhabditina</taxon>
        <taxon>Rhabditomorpha</taxon>
        <taxon>Rhabditoidea</taxon>
        <taxon>Rhabditidae</taxon>
        <taxon>Peloderinae</taxon>
        <taxon>Caenorhabditis</taxon>
    </lineage>
</organism>
<accession>A0A8R1HYZ3</accession>
<dbReference type="Proteomes" id="UP000005237">
    <property type="component" value="Unassembled WGS sequence"/>
</dbReference>
<comment type="similarity">
    <text evidence="1">Belongs to the CDV3 family.</text>
</comment>
<dbReference type="PANTHER" id="PTHR16284:SF13">
    <property type="entry name" value="PROTEIN CDV3 HOMOLOG"/>
    <property type="match status" value="1"/>
</dbReference>
<dbReference type="EnsemblMetazoa" id="CJA12432.1">
    <property type="protein sequence ID" value="CJA12432.1"/>
    <property type="gene ID" value="WBGene00131636"/>
</dbReference>
<evidence type="ECO:0000313" key="3">
    <source>
        <dbReference type="EnsemblMetazoa" id="CJA12432.1"/>
    </source>
</evidence>
<evidence type="ECO:0000313" key="4">
    <source>
        <dbReference type="Proteomes" id="UP000005237"/>
    </source>
</evidence>
<reference evidence="4" key="1">
    <citation type="submission" date="2010-08" db="EMBL/GenBank/DDBJ databases">
        <authorList>
            <consortium name="Caenorhabditis japonica Sequencing Consortium"/>
            <person name="Wilson R.K."/>
        </authorList>
    </citation>
    <scope>NUCLEOTIDE SEQUENCE [LARGE SCALE GENOMIC DNA]</scope>
    <source>
        <strain evidence="4">DF5081</strain>
    </source>
</reference>
<feature type="region of interest" description="Disordered" evidence="2">
    <location>
        <begin position="187"/>
        <end position="234"/>
    </location>
</feature>
<sequence>MSDDLSAFFAKKKDKKKKTAVKIEEVGQVLERRAKRQEEYEQEHEEPIEKRTDDDKGGLSNAEESEWIEYGDSNQGRLEGLKIKDMGLENEDDQVNNEEPEDRGEAHETKTWGQISDQKKNAAAEESENAVTISDKAMAAAYKPPAFRKGASLGGYRRAMPANFDMSSDAAFPSLADASKIEKVKKEEGKSAGGWVKAGSGSGPSGPPKSYTMSSGSGRESALAAAKQNIPPPNFSRPPSNFSRPPFNSIVQHFPPKKPSLTHYFNPISRKDLPACSNGVPCPVNPGNQELDVTIDFSKYEQVISLLKDNQPYQVEYLLHDNKSGDNVCLMIQAWAYIK</sequence>
<reference evidence="3" key="2">
    <citation type="submission" date="2022-06" db="UniProtKB">
        <authorList>
            <consortium name="EnsemblMetazoa"/>
        </authorList>
    </citation>
    <scope>IDENTIFICATION</scope>
    <source>
        <strain evidence="3">DF5081</strain>
    </source>
</reference>
<protein>
    <submittedName>
        <fullName evidence="3">Uncharacterized protein</fullName>
    </submittedName>
</protein>
<keyword evidence="4" id="KW-1185">Reference proteome</keyword>
<dbReference type="InterPro" id="IPR026806">
    <property type="entry name" value="CDV3"/>
</dbReference>
<dbReference type="AlphaFoldDB" id="A0A8R1HYZ3"/>
<feature type="compositionally biased region" description="Acidic residues" evidence="2">
    <location>
        <begin position="88"/>
        <end position="102"/>
    </location>
</feature>
<feature type="compositionally biased region" description="Basic and acidic residues" evidence="2">
    <location>
        <begin position="21"/>
        <end position="57"/>
    </location>
</feature>
<feature type="region of interest" description="Disordered" evidence="2">
    <location>
        <begin position="1"/>
        <end position="130"/>
    </location>
</feature>